<dbReference type="PIRSF" id="PIRSF000137">
    <property type="entry name" value="Alcohol_oxidase"/>
    <property type="match status" value="1"/>
</dbReference>
<evidence type="ECO:0000256" key="2">
    <source>
        <dbReference type="PIRSR" id="PIRSR000137-1"/>
    </source>
</evidence>
<dbReference type="Gene3D" id="3.30.560.10">
    <property type="entry name" value="Glucose Oxidase, domain 3"/>
    <property type="match status" value="1"/>
</dbReference>
<evidence type="ECO:0000259" key="5">
    <source>
        <dbReference type="PROSITE" id="PS00624"/>
    </source>
</evidence>
<evidence type="ECO:0000313" key="6">
    <source>
        <dbReference type="EMBL" id="POS73079.1"/>
    </source>
</evidence>
<organism evidence="6 7">
    <name type="scientific">Diaporthe helianthi</name>
    <dbReference type="NCBI Taxonomy" id="158607"/>
    <lineage>
        <taxon>Eukaryota</taxon>
        <taxon>Fungi</taxon>
        <taxon>Dikarya</taxon>
        <taxon>Ascomycota</taxon>
        <taxon>Pezizomycotina</taxon>
        <taxon>Sordariomycetes</taxon>
        <taxon>Sordariomycetidae</taxon>
        <taxon>Diaporthales</taxon>
        <taxon>Diaporthaceae</taxon>
        <taxon>Diaporthe</taxon>
    </lineage>
</organism>
<keyword evidence="4" id="KW-0732">Signal</keyword>
<proteinExistence type="inferred from homology"/>
<dbReference type="Proteomes" id="UP000094444">
    <property type="component" value="Unassembled WGS sequence"/>
</dbReference>
<dbReference type="OrthoDB" id="269227at2759"/>
<dbReference type="PROSITE" id="PS00624">
    <property type="entry name" value="GMC_OXRED_2"/>
    <property type="match status" value="1"/>
</dbReference>
<feature type="domain" description="Glucose-methanol-choline oxidoreductase N-terminal" evidence="5">
    <location>
        <begin position="285"/>
        <end position="299"/>
    </location>
</feature>
<dbReference type="Pfam" id="PF00732">
    <property type="entry name" value="GMC_oxred_N"/>
    <property type="match status" value="1"/>
</dbReference>
<evidence type="ECO:0000256" key="4">
    <source>
        <dbReference type="SAM" id="SignalP"/>
    </source>
</evidence>
<dbReference type="EMBL" id="MAVT02000865">
    <property type="protein sequence ID" value="POS73079.1"/>
    <property type="molecule type" value="Genomic_DNA"/>
</dbReference>
<dbReference type="PANTHER" id="PTHR11552">
    <property type="entry name" value="GLUCOSE-METHANOL-CHOLINE GMC OXIDOREDUCTASE"/>
    <property type="match status" value="1"/>
</dbReference>
<feature type="active site" description="Proton acceptor" evidence="2">
    <location>
        <position position="549"/>
    </location>
</feature>
<keyword evidence="3" id="KW-0274">FAD</keyword>
<dbReference type="SUPFAM" id="SSF51905">
    <property type="entry name" value="FAD/NAD(P)-binding domain"/>
    <property type="match status" value="1"/>
</dbReference>
<feature type="binding site" evidence="3">
    <location>
        <position position="251"/>
    </location>
    <ligand>
        <name>FAD</name>
        <dbReference type="ChEBI" id="CHEBI:57692"/>
    </ligand>
</feature>
<keyword evidence="3" id="KW-0285">Flavoprotein</keyword>
<evidence type="ECO:0000256" key="1">
    <source>
        <dbReference type="ARBA" id="ARBA00010790"/>
    </source>
</evidence>
<name>A0A2P5HS46_DIAHE</name>
<comment type="cofactor">
    <cofactor evidence="3">
        <name>FAD</name>
        <dbReference type="ChEBI" id="CHEBI:57692"/>
    </cofactor>
</comment>
<feature type="signal peptide" evidence="4">
    <location>
        <begin position="1"/>
        <end position="18"/>
    </location>
</feature>
<protein>
    <submittedName>
        <fullName evidence="6">Choline dehydrogenase</fullName>
    </submittedName>
</protein>
<dbReference type="PANTHER" id="PTHR11552:SF111">
    <property type="entry name" value="GLUCOSE-METHANOL-CHOLINE OXIDOREDUCTASE N-TERMINAL DOMAIN-CONTAINING PROTEIN"/>
    <property type="match status" value="1"/>
</dbReference>
<dbReference type="SUPFAM" id="SSF54373">
    <property type="entry name" value="FAD-linked reductases, C-terminal domain"/>
    <property type="match status" value="1"/>
</dbReference>
<dbReference type="InterPro" id="IPR012132">
    <property type="entry name" value="GMC_OxRdtase"/>
</dbReference>
<gene>
    <name evidence="6" type="ORF">DHEL01_v208522</name>
</gene>
<evidence type="ECO:0000256" key="3">
    <source>
        <dbReference type="PIRSR" id="PIRSR000137-2"/>
    </source>
</evidence>
<evidence type="ECO:0000313" key="7">
    <source>
        <dbReference type="Proteomes" id="UP000094444"/>
    </source>
</evidence>
<dbReference type="STRING" id="158607.A0A2P5HS46"/>
<dbReference type="AlphaFoldDB" id="A0A2P5HS46"/>
<dbReference type="GO" id="GO:0050660">
    <property type="term" value="F:flavin adenine dinucleotide binding"/>
    <property type="evidence" value="ECO:0007669"/>
    <property type="project" value="InterPro"/>
</dbReference>
<feature type="active site" description="Proton donor" evidence="2">
    <location>
        <position position="511"/>
    </location>
</feature>
<reference evidence="6" key="1">
    <citation type="submission" date="2017-09" db="EMBL/GenBank/DDBJ databases">
        <title>Polyketide synthases of a Diaporthe helianthi virulent isolate.</title>
        <authorList>
            <person name="Baroncelli R."/>
        </authorList>
    </citation>
    <scope>NUCLEOTIDE SEQUENCE [LARGE SCALE GENOMIC DNA]</scope>
    <source>
        <strain evidence="6">7/96</strain>
    </source>
</reference>
<dbReference type="Pfam" id="PF05199">
    <property type="entry name" value="GMC_oxred_C"/>
    <property type="match status" value="1"/>
</dbReference>
<dbReference type="InParanoid" id="A0A2P5HS46"/>
<dbReference type="InterPro" id="IPR007867">
    <property type="entry name" value="GMC_OxRtase_C"/>
</dbReference>
<keyword evidence="7" id="KW-1185">Reference proteome</keyword>
<dbReference type="Gene3D" id="3.50.50.60">
    <property type="entry name" value="FAD/NAD(P)-binding domain"/>
    <property type="match status" value="1"/>
</dbReference>
<accession>A0A2P5HS46</accession>
<dbReference type="InterPro" id="IPR036188">
    <property type="entry name" value="FAD/NAD-bd_sf"/>
</dbReference>
<sequence length="572" mass="61126">MRSSLATLAATILGTVAASNSENKTTTSYVIVGGGPAGLVLADRLSQSGRHQVTLLEAGPDTINNELLQVPSQYPLGGAGSTWNFTAAPDPNLGGVTTNLAQGWGLGGGTAVNGMAYCRGASSVFDAWAEASGNSGLAWNSIFQDFLEVSHYTETFDADYEQVVNKTAYGNGEVEISRTSGVMGFEEPFSTAVEAELGLQQVDLNDGTGLGLDRGLASISALERRRSYSRNKFGVSAMGRENVKIIPNAWVTKINFKGKTATGVEYVLDGQKQTINADEVIVSAGAINSPRLLQLSGVGPQAQLSEVGIDVVLDSPEVGRNLRDHPFAVTELLVTPDITTLFQWLSNTTVSALAEDQYATNRSGPLGWNNGFVYGTFRVPDDEFASVENATHYTNLPADRPHLLIEFSGVPFIAANASAVTVFVALVQPEYTGSVELSSDNYTDHPVINTNYYGTDADKTAIIYGYKKLREIIGHDSIKSKTVGELYPGFPLDSDEAIWKAIQGGTFSFSHPVGSVALGKVLDERWRIKGLENIRVVDSSSFPFPTACHPQSAVYALANRAAKDILSDDEKA</sequence>
<comment type="caution">
    <text evidence="6">The sequence shown here is derived from an EMBL/GenBank/DDBJ whole genome shotgun (WGS) entry which is preliminary data.</text>
</comment>
<feature type="binding site" evidence="3">
    <location>
        <begin position="550"/>
        <end position="551"/>
    </location>
    <ligand>
        <name>FAD</name>
        <dbReference type="ChEBI" id="CHEBI:57692"/>
    </ligand>
</feature>
<dbReference type="InterPro" id="IPR000172">
    <property type="entry name" value="GMC_OxRdtase_N"/>
</dbReference>
<feature type="chain" id="PRO_5015149541" evidence="4">
    <location>
        <begin position="19"/>
        <end position="572"/>
    </location>
</feature>
<dbReference type="GO" id="GO:0016614">
    <property type="term" value="F:oxidoreductase activity, acting on CH-OH group of donors"/>
    <property type="evidence" value="ECO:0007669"/>
    <property type="project" value="InterPro"/>
</dbReference>
<comment type="similarity">
    <text evidence="1">Belongs to the GMC oxidoreductase family.</text>
</comment>